<reference evidence="1" key="1">
    <citation type="submission" date="2020-10" db="EMBL/GenBank/DDBJ databases">
        <authorList>
            <person name="Lu T."/>
            <person name="Wang Q."/>
            <person name="Han X."/>
        </authorList>
    </citation>
    <scope>NUCLEOTIDE SEQUENCE</scope>
    <source>
        <strain evidence="1">WQ 366</strain>
    </source>
</reference>
<dbReference type="RefSeq" id="WP_225551032.1">
    <property type="nucleotide sequence ID" value="NZ_JADEYP010000001.1"/>
</dbReference>
<organism evidence="1 2">
    <name type="scientific">Sphingobacterium bovistauri</name>
    <dbReference type="NCBI Taxonomy" id="2781959"/>
    <lineage>
        <taxon>Bacteria</taxon>
        <taxon>Pseudomonadati</taxon>
        <taxon>Bacteroidota</taxon>
        <taxon>Sphingobacteriia</taxon>
        <taxon>Sphingobacteriales</taxon>
        <taxon>Sphingobacteriaceae</taxon>
        <taxon>Sphingobacterium</taxon>
    </lineage>
</organism>
<accession>A0ABS7Z0K9</accession>
<dbReference type="PROSITE" id="PS51257">
    <property type="entry name" value="PROKAR_LIPOPROTEIN"/>
    <property type="match status" value="1"/>
</dbReference>
<keyword evidence="2" id="KW-1185">Reference proteome</keyword>
<evidence type="ECO:0000313" key="1">
    <source>
        <dbReference type="EMBL" id="MCA5003698.1"/>
    </source>
</evidence>
<protein>
    <recommendedName>
        <fullName evidence="3">DUF4738 domain-containing protein</fullName>
    </recommendedName>
</protein>
<dbReference type="Proteomes" id="UP001165302">
    <property type="component" value="Unassembled WGS sequence"/>
</dbReference>
<proteinExistence type="predicted"/>
<gene>
    <name evidence="1" type="ORF">IPZ78_00880</name>
</gene>
<evidence type="ECO:0000313" key="2">
    <source>
        <dbReference type="Proteomes" id="UP001165302"/>
    </source>
</evidence>
<evidence type="ECO:0008006" key="3">
    <source>
        <dbReference type="Google" id="ProtNLM"/>
    </source>
</evidence>
<sequence>MKLLKHIFILLVLSSCNDTKEKRKEVNIPDTNNVLIRDTSQVQTVEQPSEINITDSTNFDNFKVSIPLKEFEILDLQLKSLDFPAENYYFRYDISISNKFLTKVITATTEMEMKTYLISYDLENNIIDNLVIAYDEIAESAFRTLSKIENKTIYITEYNYMTEEPEKIESKFEIRDNGKIIKL</sequence>
<name>A0ABS7Z0K9_9SPHI</name>
<dbReference type="EMBL" id="JADEYP010000001">
    <property type="protein sequence ID" value="MCA5003698.1"/>
    <property type="molecule type" value="Genomic_DNA"/>
</dbReference>
<comment type="caution">
    <text evidence="1">The sequence shown here is derived from an EMBL/GenBank/DDBJ whole genome shotgun (WGS) entry which is preliminary data.</text>
</comment>